<dbReference type="SUPFAM" id="SSF52540">
    <property type="entry name" value="P-loop containing nucleoside triphosphate hydrolases"/>
    <property type="match status" value="1"/>
</dbReference>
<comment type="function">
    <text evidence="11">Subunit R is required for both nuclease and ATPase activities, but not for modification.</text>
</comment>
<feature type="domain" description="Helicase ATP-binding" evidence="13">
    <location>
        <begin position="261"/>
        <end position="440"/>
    </location>
</feature>
<dbReference type="NCBIfam" id="TIGR00348">
    <property type="entry name" value="hsdR"/>
    <property type="match status" value="1"/>
</dbReference>
<proteinExistence type="inferred from homology"/>
<gene>
    <name evidence="14" type="ORF">PI95_029165</name>
</gene>
<comment type="caution">
    <text evidence="14">The sequence shown here is derived from an EMBL/GenBank/DDBJ whole genome shotgun (WGS) entry which is preliminary data.</text>
</comment>
<dbReference type="SMART" id="SM00487">
    <property type="entry name" value="DEXDc"/>
    <property type="match status" value="1"/>
</dbReference>
<dbReference type="EMBL" id="JTCM02000113">
    <property type="protein sequence ID" value="NEU76476.1"/>
    <property type="molecule type" value="Genomic_DNA"/>
</dbReference>
<keyword evidence="15" id="KW-1185">Reference proteome</keyword>
<keyword evidence="10 11" id="KW-0238">DNA-binding</keyword>
<keyword evidence="6 11" id="KW-0680">Restriction system</keyword>
<dbReference type="InterPro" id="IPR007409">
    <property type="entry name" value="Restrct_endonuc_type1_HsdR_N"/>
</dbReference>
<dbReference type="PANTHER" id="PTHR30195">
    <property type="entry name" value="TYPE I SITE-SPECIFIC DEOXYRIBONUCLEASE PROTEIN SUBUNIT M AND R"/>
    <property type="match status" value="1"/>
</dbReference>
<comment type="catalytic activity">
    <reaction evidence="1 11">
        <text>Endonucleolytic cleavage of DNA to give random double-stranded fragments with terminal 5'-phosphates, ATP is simultaneously hydrolyzed.</text>
        <dbReference type="EC" id="3.1.21.3"/>
    </reaction>
</comment>
<keyword evidence="12" id="KW-0175">Coiled coil</keyword>
<keyword evidence="9 11" id="KW-0067">ATP-binding</keyword>
<dbReference type="InterPro" id="IPR040980">
    <property type="entry name" value="SWI2_SNF2"/>
</dbReference>
<accession>A0A846HGL0</accession>
<dbReference type="Pfam" id="PF22679">
    <property type="entry name" value="T1R_D3-like"/>
    <property type="match status" value="1"/>
</dbReference>
<evidence type="ECO:0000256" key="10">
    <source>
        <dbReference type="ARBA" id="ARBA00023125"/>
    </source>
</evidence>
<dbReference type="InterPro" id="IPR055180">
    <property type="entry name" value="HsdR_RecA-like_helicase_dom_2"/>
</dbReference>
<evidence type="ECO:0000256" key="4">
    <source>
        <dbReference type="ARBA" id="ARBA00022722"/>
    </source>
</evidence>
<dbReference type="GO" id="GO:0005524">
    <property type="term" value="F:ATP binding"/>
    <property type="evidence" value="ECO:0007669"/>
    <property type="project" value="UniProtKB-KW"/>
</dbReference>
<evidence type="ECO:0000256" key="6">
    <source>
        <dbReference type="ARBA" id="ARBA00022747"/>
    </source>
</evidence>
<keyword evidence="5 11" id="KW-0547">Nucleotide-binding</keyword>
<comment type="similarity">
    <text evidence="2 11">Belongs to the HsdR family.</text>
</comment>
<dbReference type="GO" id="GO:0009035">
    <property type="term" value="F:type I site-specific deoxyribonuclease activity"/>
    <property type="evidence" value="ECO:0007669"/>
    <property type="project" value="UniProtKB-EC"/>
</dbReference>
<dbReference type="PANTHER" id="PTHR30195:SF15">
    <property type="entry name" value="TYPE I RESTRICTION ENZYME HINDI ENDONUCLEASE SUBUNIT"/>
    <property type="match status" value="1"/>
</dbReference>
<evidence type="ECO:0000256" key="5">
    <source>
        <dbReference type="ARBA" id="ARBA00022741"/>
    </source>
</evidence>
<dbReference type="AlphaFoldDB" id="A0A846HGL0"/>
<evidence type="ECO:0000256" key="11">
    <source>
        <dbReference type="RuleBase" id="RU364115"/>
    </source>
</evidence>
<evidence type="ECO:0000256" key="3">
    <source>
        <dbReference type="ARBA" id="ARBA00011296"/>
    </source>
</evidence>
<feature type="coiled-coil region" evidence="12">
    <location>
        <begin position="904"/>
        <end position="931"/>
    </location>
</feature>
<dbReference type="InterPro" id="IPR051268">
    <property type="entry name" value="Type-I_R_enzyme_R_subunit"/>
</dbReference>
<dbReference type="CDD" id="cd22332">
    <property type="entry name" value="HsdR_N"/>
    <property type="match status" value="1"/>
</dbReference>
<dbReference type="EC" id="3.1.21.3" evidence="11"/>
<comment type="subunit">
    <text evidence="3 11">The type I restriction/modification system is composed of three polypeptides R, M and S.</text>
</comment>
<dbReference type="InterPro" id="IPR014001">
    <property type="entry name" value="Helicase_ATP-bd"/>
</dbReference>
<name>A0A846HGL0_9CYAN</name>
<keyword evidence="4" id="KW-0540">Nuclease</keyword>
<organism evidence="14 15">
    <name type="scientific">Hassallia byssoidea VB512170</name>
    <dbReference type="NCBI Taxonomy" id="1304833"/>
    <lineage>
        <taxon>Bacteria</taxon>
        <taxon>Bacillati</taxon>
        <taxon>Cyanobacteriota</taxon>
        <taxon>Cyanophyceae</taxon>
        <taxon>Nostocales</taxon>
        <taxon>Tolypothrichaceae</taxon>
        <taxon>Hassallia</taxon>
    </lineage>
</organism>
<dbReference type="Pfam" id="PF18766">
    <property type="entry name" value="SWI2_SNF2"/>
    <property type="match status" value="1"/>
</dbReference>
<dbReference type="CDD" id="cd18030">
    <property type="entry name" value="DEXHc_RE_I_HsdR"/>
    <property type="match status" value="1"/>
</dbReference>
<keyword evidence="8 11" id="KW-0378">Hydrolase</keyword>
<protein>
    <recommendedName>
        <fullName evidence="11">Type I restriction enzyme endonuclease subunit</fullName>
        <shortName evidence="11">R protein</shortName>
        <ecNumber evidence="11">3.1.21.3</ecNumber>
    </recommendedName>
</protein>
<dbReference type="PROSITE" id="PS51192">
    <property type="entry name" value="HELICASE_ATP_BIND_1"/>
    <property type="match status" value="1"/>
</dbReference>
<dbReference type="Proteomes" id="UP000031549">
    <property type="component" value="Unassembled WGS sequence"/>
</dbReference>
<dbReference type="GO" id="GO:0009307">
    <property type="term" value="P:DNA restriction-modification system"/>
    <property type="evidence" value="ECO:0007669"/>
    <property type="project" value="UniProtKB-KW"/>
</dbReference>
<dbReference type="InterPro" id="IPR027417">
    <property type="entry name" value="P-loop_NTPase"/>
</dbReference>
<dbReference type="Gene3D" id="3.90.1570.50">
    <property type="match status" value="1"/>
</dbReference>
<evidence type="ECO:0000256" key="2">
    <source>
        <dbReference type="ARBA" id="ARBA00008598"/>
    </source>
</evidence>
<dbReference type="Gene3D" id="3.40.50.300">
    <property type="entry name" value="P-loop containing nucleotide triphosphate hydrolases"/>
    <property type="match status" value="2"/>
</dbReference>
<evidence type="ECO:0000313" key="14">
    <source>
        <dbReference type="EMBL" id="NEU76476.1"/>
    </source>
</evidence>
<dbReference type="CDD" id="cd18800">
    <property type="entry name" value="SF2_C_EcoR124I-like"/>
    <property type="match status" value="1"/>
</dbReference>
<evidence type="ECO:0000256" key="9">
    <source>
        <dbReference type="ARBA" id="ARBA00022840"/>
    </source>
</evidence>
<keyword evidence="7" id="KW-0255">Endonuclease</keyword>
<evidence type="ECO:0000256" key="8">
    <source>
        <dbReference type="ARBA" id="ARBA00022801"/>
    </source>
</evidence>
<sequence length="1033" mass="118954">MSQVGAKERQTQNRIVQLFRQRLDYRYLGDWKDRENNSNIETDILSTFLRHKQGYSNSLITKALHELNKVAGDQSKSLYDINKEVYSLLRYGVKVKEEVGENTQTVWLINWEEPLENDFAIAEEVTIKGKNDKRPDIVLYVNGIAIGVLELKRSTISVSEGIRQNLDNQKSIFIKSFFTTMQFVMAGNDTEGLRYGTIETPEQYYLTWKEDSNIENFLDRHLLQLCQKERFLELIHNFIVFDSGIKKLCRHNQYFGVKAAQIYLYRREGGIIWHTQGSGKSLTMVWLTKWIREYNSDARVLIITDRDELDEQIEGVFLGVNEDIYRTKSARDLITQLNETTPWLLCSLIHKFGRKDGKKEKNKADYDNYIAELKRSLPQDFQAKGDIYVFVDECHRTQSGDLHKAMKKILPNALFIGFTGTPLLKKDKQNSNEVFGAYIHTYKFNEAVTDKVILDLRYEARNVEQYITSQTKIDHWFEARTKGLTEEAKTELKKRWVTMQKVLSSQSRISKIVNDILFDFGTKDRLQNKRGNALLVAGSIYEACKYYELFQARSFTKCAIITSYDASLQSIKGETTGEDQRTEKIQQYEIYQKMLNGKNPERFEEDVKKQFIESPAQMKLLIVVDKLLTGFDAPPATYLYIDKTMRDHGLFQAVCRVNRLDGDDKEYGYIIDYKDLFKSLEKSVNDYTSEAFEDYDTDDVDGLLGDRLAKGRERLEIARESIKALCEPVEPLKDTNAYGRYFGGANDQTDKLKDNQQKRLALYKYTAALVRAYANLANDMAEAGYTPAEIEIIKQEVKHYEQVRAEVKLGSGDYIDLKTYEPAMRHLIDSYIGAEESEVISAFDDMTLIQLIVERGANAVDALPKGIKQNPKAVAETIENNLRKVIIDQQPTNPKYFDKMSTLLDELIQARKAASQDYKAYLQKIVELSKQVGQPSSSSQYPQSLNSAAKRALYDNLNQDEELSLAIDDAIRKTKKDGWRGNKIKEREVKNAIKQYLDSPEDCDSEALLRSPLALPKASADRIFEIVKSQSEY</sequence>
<evidence type="ECO:0000313" key="15">
    <source>
        <dbReference type="Proteomes" id="UP000031549"/>
    </source>
</evidence>
<evidence type="ECO:0000256" key="1">
    <source>
        <dbReference type="ARBA" id="ARBA00000851"/>
    </source>
</evidence>
<evidence type="ECO:0000259" key="13">
    <source>
        <dbReference type="PROSITE" id="PS51192"/>
    </source>
</evidence>
<dbReference type="Pfam" id="PF04313">
    <property type="entry name" value="HSDR_N"/>
    <property type="match status" value="1"/>
</dbReference>
<dbReference type="InterPro" id="IPR004473">
    <property type="entry name" value="Restrct_endonuc_typeI_HsdR"/>
</dbReference>
<dbReference type="GO" id="GO:0003677">
    <property type="term" value="F:DNA binding"/>
    <property type="evidence" value="ECO:0007669"/>
    <property type="project" value="UniProtKB-KW"/>
</dbReference>
<evidence type="ECO:0000256" key="7">
    <source>
        <dbReference type="ARBA" id="ARBA00022759"/>
    </source>
</evidence>
<reference evidence="14 15" key="1">
    <citation type="journal article" date="2015" name="Genome Announc.">
        <title>Draft Genome Sequence of Cyanobacterium Hassallia byssoidea Strain VB512170, Isolated from Monuments in India.</title>
        <authorList>
            <person name="Singh D."/>
            <person name="Chandrababunaidu M.M."/>
            <person name="Panda A."/>
            <person name="Sen D."/>
            <person name="Bhattacharyya S."/>
            <person name="Adhikary S.P."/>
            <person name="Tripathy S."/>
        </authorList>
    </citation>
    <scope>NUCLEOTIDE SEQUENCE [LARGE SCALE GENOMIC DNA]</scope>
    <source>
        <strain evidence="14 15">VB512170</strain>
    </source>
</reference>
<evidence type="ECO:0000256" key="12">
    <source>
        <dbReference type="SAM" id="Coils"/>
    </source>
</evidence>